<reference evidence="1" key="1">
    <citation type="submission" date="2015-07" db="EMBL/GenBank/DDBJ databases">
        <title>Adaptation to a free-living lifestyle via gene acquisitions in the diplomonad Trepomonas sp. PC1.</title>
        <authorList>
            <person name="Xu F."/>
            <person name="Jerlstrom-Hultqvist J."/>
            <person name="Kolisko M."/>
            <person name="Simpson A.G.B."/>
            <person name="Roger A.J."/>
            <person name="Svard S.G."/>
            <person name="Andersson J.O."/>
        </authorList>
    </citation>
    <scope>NUCLEOTIDE SEQUENCE</scope>
    <source>
        <strain evidence="1">PC1</strain>
    </source>
</reference>
<organism evidence="1">
    <name type="scientific">Trepomonas sp. PC1</name>
    <dbReference type="NCBI Taxonomy" id="1076344"/>
    <lineage>
        <taxon>Eukaryota</taxon>
        <taxon>Metamonada</taxon>
        <taxon>Diplomonadida</taxon>
        <taxon>Hexamitidae</taxon>
        <taxon>Hexamitinae</taxon>
        <taxon>Trepomonas</taxon>
    </lineage>
</organism>
<gene>
    <name evidence="1" type="ORF">TPC1_31801</name>
</gene>
<name>A0A146JYW3_9EUKA</name>
<protein>
    <submittedName>
        <fullName evidence="1">Uncharacterized protein</fullName>
    </submittedName>
</protein>
<sequence>QFLQSSECPPLEILAYSFVPLTFSQISYVQQNSQILELLELSKSTKNSMQFTANYLLYLYKNDIDYQQFIHQPNKFQDFIQSPEQFIIDVFQFHQEIHPFPFCDLIWVTLLDKQVFIHFTLQKLGTEFMFEDFYDKTNDKELMAVYQKLKCTELHQNLLGQLFKVSNNAEMLFKASFIIFIDEKLEYIFEYNIYKQLVPRDQQLIEMLLQYPQFLDSLDDDETILITIKQIVQRVFNQQSQFIDILNKKKNHTLQVIFEQPISFYQDKIGILSEVLSSLQMVEAPPLQKDVQNSIFQRIKDFVFEKTEILDE</sequence>
<evidence type="ECO:0000313" key="1">
    <source>
        <dbReference type="EMBL" id="JAP88704.1"/>
    </source>
</evidence>
<feature type="non-terminal residue" evidence="1">
    <location>
        <position position="1"/>
    </location>
</feature>
<feature type="non-terminal residue" evidence="1">
    <location>
        <position position="312"/>
    </location>
</feature>
<dbReference type="AlphaFoldDB" id="A0A146JYW3"/>
<dbReference type="EMBL" id="GDID01007902">
    <property type="protein sequence ID" value="JAP88704.1"/>
    <property type="molecule type" value="Transcribed_RNA"/>
</dbReference>
<accession>A0A146JYW3</accession>
<proteinExistence type="predicted"/>